<evidence type="ECO:0000256" key="2">
    <source>
        <dbReference type="SAM" id="MobiDB-lite"/>
    </source>
</evidence>
<accession>A0A4D6MIB0</accession>
<protein>
    <submittedName>
        <fullName evidence="3">Uncharacterized protein</fullName>
    </submittedName>
</protein>
<keyword evidence="4" id="KW-1185">Reference proteome</keyword>
<dbReference type="AlphaFoldDB" id="A0A4D6MIB0"/>
<dbReference type="EMBL" id="CP039351">
    <property type="protein sequence ID" value="QCE00461.1"/>
    <property type="molecule type" value="Genomic_DNA"/>
</dbReference>
<name>A0A4D6MIB0_VIGUN</name>
<evidence type="ECO:0000256" key="1">
    <source>
        <dbReference type="SAM" id="Coils"/>
    </source>
</evidence>
<dbReference type="Proteomes" id="UP000501690">
    <property type="component" value="Linkage Group LG7"/>
</dbReference>
<keyword evidence="1" id="KW-0175">Coiled coil</keyword>
<gene>
    <name evidence="3" type="ORF">DEO72_LG7g1751</name>
</gene>
<sequence length="247" mass="28368">MAMSQKDMLKRARQLIKQKTTIVGASPSAPPPRADLHEKISEPNPEPLTRKFKPRVDDTEISFWHPQFHHSQHGRKHNFLRHDANLLKTQDLKTLHESILANLHKVEVSSFMLMDQFTNLSAQKTPDLEQKEQSLVFSQTENSRLIAEVAELATPVKKKDELLSDLNDQLTKLETEKQAWILKEKYLLKSSELLKDQISSSLNMDFNSHLIKFVFSAPMQIYPKQTSPNSLSTGSLLKPTTRIFLIF</sequence>
<proteinExistence type="predicted"/>
<evidence type="ECO:0000313" key="3">
    <source>
        <dbReference type="EMBL" id="QCE00461.1"/>
    </source>
</evidence>
<evidence type="ECO:0000313" key="4">
    <source>
        <dbReference type="Proteomes" id="UP000501690"/>
    </source>
</evidence>
<organism evidence="3 4">
    <name type="scientific">Vigna unguiculata</name>
    <name type="common">Cowpea</name>
    <dbReference type="NCBI Taxonomy" id="3917"/>
    <lineage>
        <taxon>Eukaryota</taxon>
        <taxon>Viridiplantae</taxon>
        <taxon>Streptophyta</taxon>
        <taxon>Embryophyta</taxon>
        <taxon>Tracheophyta</taxon>
        <taxon>Spermatophyta</taxon>
        <taxon>Magnoliopsida</taxon>
        <taxon>eudicotyledons</taxon>
        <taxon>Gunneridae</taxon>
        <taxon>Pentapetalae</taxon>
        <taxon>rosids</taxon>
        <taxon>fabids</taxon>
        <taxon>Fabales</taxon>
        <taxon>Fabaceae</taxon>
        <taxon>Papilionoideae</taxon>
        <taxon>50 kb inversion clade</taxon>
        <taxon>NPAAA clade</taxon>
        <taxon>indigoferoid/millettioid clade</taxon>
        <taxon>Phaseoleae</taxon>
        <taxon>Vigna</taxon>
    </lineage>
</organism>
<feature type="coiled-coil region" evidence="1">
    <location>
        <begin position="156"/>
        <end position="183"/>
    </location>
</feature>
<reference evidence="3 4" key="1">
    <citation type="submission" date="2019-04" db="EMBL/GenBank/DDBJ databases">
        <title>An improved genome assembly and genetic linkage map for asparagus bean, Vigna unguiculata ssp. sesquipedialis.</title>
        <authorList>
            <person name="Xia Q."/>
            <person name="Zhang R."/>
            <person name="Dong Y."/>
        </authorList>
    </citation>
    <scope>NUCLEOTIDE SEQUENCE [LARGE SCALE GENOMIC DNA]</scope>
    <source>
        <tissue evidence="3">Leaf</tissue>
    </source>
</reference>
<feature type="region of interest" description="Disordered" evidence="2">
    <location>
        <begin position="1"/>
        <end position="52"/>
    </location>
</feature>